<organism evidence="1 2">
    <name type="scientific">Gemella haemolysans M341</name>
    <dbReference type="NCBI Taxonomy" id="562981"/>
    <lineage>
        <taxon>Bacteria</taxon>
        <taxon>Bacillati</taxon>
        <taxon>Bacillota</taxon>
        <taxon>Bacilli</taxon>
        <taxon>Bacillales</taxon>
        <taxon>Gemellaceae</taxon>
        <taxon>Gemella</taxon>
    </lineage>
</organism>
<accession>A0AA87AIG0</accession>
<evidence type="ECO:0000313" key="1">
    <source>
        <dbReference type="EMBL" id="EGF85616.1"/>
    </source>
</evidence>
<dbReference type="Gene3D" id="2.60.40.3050">
    <property type="match status" value="1"/>
</dbReference>
<dbReference type="Proteomes" id="UP000004773">
    <property type="component" value="Unassembled WGS sequence"/>
</dbReference>
<feature type="non-terminal residue" evidence="1">
    <location>
        <position position="1"/>
    </location>
</feature>
<dbReference type="InterPro" id="IPR038174">
    <property type="entry name" value="Strep_pil_link_sf"/>
</dbReference>
<dbReference type="EMBL" id="ACRO01000071">
    <property type="protein sequence ID" value="EGF85616.1"/>
    <property type="molecule type" value="Genomic_DNA"/>
</dbReference>
<dbReference type="AlphaFoldDB" id="A0AA87AIG0"/>
<sequence length="37" mass="4457">TVTFEDITYTEVGEHEYTVTEKQEMKQELHMIQNLIQ</sequence>
<reference evidence="1 2" key="1">
    <citation type="submission" date="2011-03" db="EMBL/GenBank/DDBJ databases">
        <title>The Genome Sequence of Gemella haemolysans M341.</title>
        <authorList>
            <consortium name="The Broad Institute Genome Sequencing Platform"/>
            <consortium name="The Broad Institute Genome Sequencing Center for Infectious Disease"/>
            <person name="Earl A."/>
            <person name="Ward D."/>
            <person name="Feldgarden M."/>
            <person name="Gevers D."/>
            <person name="Sibley C.D."/>
            <person name="Field T.R."/>
            <person name="Grinwis M."/>
            <person name="Eshaghurshan C.S."/>
            <person name="Surette M.G."/>
            <person name="Young S.K."/>
            <person name="Zeng Q."/>
            <person name="Gargeya S."/>
            <person name="Fitzgerald M."/>
            <person name="Haas B."/>
            <person name="Abouelleil A."/>
            <person name="Alvarado L."/>
            <person name="Arachchi H.M."/>
            <person name="Berlin A."/>
            <person name="Brown A."/>
            <person name="Chapman S.B."/>
            <person name="Chen Z."/>
            <person name="Dunbar C."/>
            <person name="Freedman E."/>
            <person name="Gearin G."/>
            <person name="Gellesch M."/>
            <person name="Goldberg J."/>
            <person name="Griggs A."/>
            <person name="Gujja S."/>
            <person name="Heilman E.R."/>
            <person name="Heiman D."/>
            <person name="Howarth C."/>
            <person name="Larson L."/>
            <person name="Lui A."/>
            <person name="MacDonald P.J.P."/>
            <person name="Mehta T."/>
            <person name="Montmayeur A."/>
            <person name="Murphy C."/>
            <person name="Neiman D."/>
            <person name="Pearson M."/>
            <person name="Priest M."/>
            <person name="Roberts A."/>
            <person name="Saif S."/>
            <person name="Shea T."/>
            <person name="Shenoy N."/>
            <person name="Sisk P."/>
            <person name="Stolte C."/>
            <person name="Sykes S."/>
            <person name="White J."/>
            <person name="Yandava C."/>
            <person name="Wortman J."/>
            <person name="Nusbaum C."/>
            <person name="Birren B."/>
        </authorList>
    </citation>
    <scope>NUCLEOTIDE SEQUENCE [LARGE SCALE GENOMIC DNA]</scope>
    <source>
        <strain evidence="1 2">M341</strain>
    </source>
</reference>
<proteinExistence type="predicted"/>
<comment type="caution">
    <text evidence="1">The sequence shown here is derived from an EMBL/GenBank/DDBJ whole genome shotgun (WGS) entry which is preliminary data.</text>
</comment>
<name>A0AA87AIG0_9BACL</name>
<protein>
    <submittedName>
        <fullName evidence="1">Uncharacterized protein</fullName>
    </submittedName>
</protein>
<evidence type="ECO:0000313" key="2">
    <source>
        <dbReference type="Proteomes" id="UP000004773"/>
    </source>
</evidence>
<gene>
    <name evidence="1" type="ORF">HMPREF0428_01933</name>
</gene>